<gene>
    <name evidence="2" type="ORF">GN244_ATG16912</name>
</gene>
<reference evidence="2" key="1">
    <citation type="submission" date="2020-04" db="EMBL/GenBank/DDBJ databases">
        <title>Hybrid Assembly of Korean Phytophthora infestans isolates.</title>
        <authorList>
            <person name="Prokchorchik M."/>
            <person name="Lee Y."/>
            <person name="Seo J."/>
            <person name="Cho J.-H."/>
            <person name="Park Y.-E."/>
            <person name="Jang D.-C."/>
            <person name="Im J.-S."/>
            <person name="Choi J.-G."/>
            <person name="Park H.-J."/>
            <person name="Lee G.-B."/>
            <person name="Lee Y.-G."/>
            <person name="Hong S.-Y."/>
            <person name="Cho K."/>
            <person name="Sohn K.H."/>
        </authorList>
    </citation>
    <scope>NUCLEOTIDE SEQUENCE</scope>
    <source>
        <strain evidence="2">KR_1_A1</strain>
    </source>
</reference>
<protein>
    <submittedName>
        <fullName evidence="2">Uncharacterized protein</fullName>
    </submittedName>
</protein>
<proteinExistence type="predicted"/>
<comment type="caution">
    <text evidence="2">The sequence shown here is derived from an EMBL/GenBank/DDBJ whole genome shotgun (WGS) entry which is preliminary data.</text>
</comment>
<feature type="region of interest" description="Disordered" evidence="1">
    <location>
        <begin position="331"/>
        <end position="354"/>
    </location>
</feature>
<accession>A0A833SBC9</accession>
<evidence type="ECO:0000256" key="1">
    <source>
        <dbReference type="SAM" id="MobiDB-lite"/>
    </source>
</evidence>
<name>A0A833SBC9_PHYIN</name>
<dbReference type="Proteomes" id="UP000602510">
    <property type="component" value="Unassembled WGS sequence"/>
</dbReference>
<keyword evidence="3" id="KW-1185">Reference proteome</keyword>
<evidence type="ECO:0000313" key="3">
    <source>
        <dbReference type="Proteomes" id="UP000602510"/>
    </source>
</evidence>
<evidence type="ECO:0000313" key="2">
    <source>
        <dbReference type="EMBL" id="KAF4031268.1"/>
    </source>
</evidence>
<feature type="compositionally biased region" description="Basic and acidic residues" evidence="1">
    <location>
        <begin position="277"/>
        <end position="287"/>
    </location>
</feature>
<sequence>MDSLQPHSFPVDYGWGSRYTYCRYRLRGRSDCSTTVTPHSVVQVSATTLRHRQVRAGEFEAGVPGEWLRKAVVGISSGQRVTGQVIEYNGSNVTIRTLNGEFRSSVDDLVEVAPVLCFLTGKNQQPAEDMTMDEVNEQQPKPTDTLQWVNGLSGAESTVSVRHAVDYAYFVDGNCRITASVRNKIGERFDDDPRFGNDQVETPVDEGDLEALLQSIGGETTPTQATPNGQRAQIQSRVTENDTQDNHPKILAAIANELELIRFYLILSHRGASKRSAPIDDSRESQRRRIQSASDLIDTWDQSDRRPKNALAPTRTQQLISGLIAAPDYASKDPSVVVDKNSRPDPRSSSRIPL</sequence>
<dbReference type="AlphaFoldDB" id="A0A833SBC9"/>
<dbReference type="EMBL" id="WSZM01000595">
    <property type="protein sequence ID" value="KAF4031268.1"/>
    <property type="molecule type" value="Genomic_DNA"/>
</dbReference>
<organism evidence="2 3">
    <name type="scientific">Phytophthora infestans</name>
    <name type="common">Potato late blight agent</name>
    <name type="synonym">Botrytis infestans</name>
    <dbReference type="NCBI Taxonomy" id="4787"/>
    <lineage>
        <taxon>Eukaryota</taxon>
        <taxon>Sar</taxon>
        <taxon>Stramenopiles</taxon>
        <taxon>Oomycota</taxon>
        <taxon>Peronosporomycetes</taxon>
        <taxon>Peronosporales</taxon>
        <taxon>Peronosporaceae</taxon>
        <taxon>Phytophthora</taxon>
    </lineage>
</organism>
<feature type="region of interest" description="Disordered" evidence="1">
    <location>
        <begin position="274"/>
        <end position="315"/>
    </location>
</feature>